<dbReference type="EMBL" id="JAVRQU010000008">
    <property type="protein sequence ID" value="KAK5700070.1"/>
    <property type="molecule type" value="Genomic_DNA"/>
</dbReference>
<proteinExistence type="predicted"/>
<reference evidence="2" key="1">
    <citation type="submission" date="2023-08" db="EMBL/GenBank/DDBJ databases">
        <title>Black Yeasts Isolated from many extreme environments.</title>
        <authorList>
            <person name="Coleine C."/>
            <person name="Stajich J.E."/>
            <person name="Selbmann L."/>
        </authorList>
    </citation>
    <scope>NUCLEOTIDE SEQUENCE</scope>
    <source>
        <strain evidence="2">CCFEE 5810</strain>
    </source>
</reference>
<gene>
    <name evidence="2" type="ORF">LTR97_006205</name>
</gene>
<feature type="transmembrane region" description="Helical" evidence="1">
    <location>
        <begin position="52"/>
        <end position="75"/>
    </location>
</feature>
<dbReference type="Proteomes" id="UP001310594">
    <property type="component" value="Unassembled WGS sequence"/>
</dbReference>
<evidence type="ECO:0000256" key="1">
    <source>
        <dbReference type="SAM" id="Phobius"/>
    </source>
</evidence>
<comment type="caution">
    <text evidence="2">The sequence shown here is derived from an EMBL/GenBank/DDBJ whole genome shotgun (WGS) entry which is preliminary data.</text>
</comment>
<protein>
    <submittedName>
        <fullName evidence="2">Uncharacterized protein</fullName>
    </submittedName>
</protein>
<accession>A0AAN7ZNM9</accession>
<keyword evidence="1" id="KW-0812">Transmembrane</keyword>
<feature type="transmembrane region" description="Helical" evidence="1">
    <location>
        <begin position="347"/>
        <end position="365"/>
    </location>
</feature>
<organism evidence="2 3">
    <name type="scientific">Elasticomyces elasticus</name>
    <dbReference type="NCBI Taxonomy" id="574655"/>
    <lineage>
        <taxon>Eukaryota</taxon>
        <taxon>Fungi</taxon>
        <taxon>Dikarya</taxon>
        <taxon>Ascomycota</taxon>
        <taxon>Pezizomycotina</taxon>
        <taxon>Dothideomycetes</taxon>
        <taxon>Dothideomycetidae</taxon>
        <taxon>Mycosphaerellales</taxon>
        <taxon>Teratosphaeriaceae</taxon>
        <taxon>Elasticomyces</taxon>
    </lineage>
</organism>
<feature type="transmembrane region" description="Helical" evidence="1">
    <location>
        <begin position="137"/>
        <end position="157"/>
    </location>
</feature>
<feature type="transmembrane region" description="Helical" evidence="1">
    <location>
        <begin position="189"/>
        <end position="206"/>
    </location>
</feature>
<evidence type="ECO:0000313" key="2">
    <source>
        <dbReference type="EMBL" id="KAK5700070.1"/>
    </source>
</evidence>
<sequence length="380" mass="41773">MNCSSLATRNDFDAYIALLFNETHGNFTLLQECKLQVCTALWGQGNSDISGIGMLIAYVLEQALGLGLALTFCMLRLGGTKKRPVLNLVALRALDSFHDCATFFAFSIQLAAIVVLVRENFGISTAGMGDATVRVTQAISVLVLLPLGYNMLVPTFGPSDQHQELAQANELEDETRLEKKKNRDPAANTQRFLLFVVCWLLAFYPFQSAMNSWFGTSKIGSSSTAVISPEDFAEIGNMCTEGMQQISGTENALMAAFEILAFVPLSTLVLGRVLWLGIEKHHHGSRFYVILESLRKKHLSVKAGEGLQMACFVAIPLLASGLLWTVFRAQRLQMDMASVLESGDSDHQWTFGQVVAVTLFAPILVETWNAYTEGRGQENK</sequence>
<feature type="transmembrane region" description="Helical" evidence="1">
    <location>
        <begin position="96"/>
        <end position="117"/>
    </location>
</feature>
<feature type="transmembrane region" description="Helical" evidence="1">
    <location>
        <begin position="252"/>
        <end position="278"/>
    </location>
</feature>
<keyword evidence="1" id="KW-0472">Membrane</keyword>
<evidence type="ECO:0000313" key="3">
    <source>
        <dbReference type="Proteomes" id="UP001310594"/>
    </source>
</evidence>
<dbReference type="AlphaFoldDB" id="A0AAN7ZNM9"/>
<keyword evidence="1" id="KW-1133">Transmembrane helix</keyword>
<feature type="transmembrane region" description="Helical" evidence="1">
    <location>
        <begin position="306"/>
        <end position="327"/>
    </location>
</feature>
<name>A0AAN7ZNM9_9PEZI</name>